<keyword evidence="3" id="KW-1133">Transmembrane helix</keyword>
<feature type="domain" description="YtkA-like" evidence="4">
    <location>
        <begin position="54"/>
        <end position="138"/>
    </location>
</feature>
<dbReference type="Pfam" id="PF13115">
    <property type="entry name" value="YtkA"/>
    <property type="match status" value="1"/>
</dbReference>
<evidence type="ECO:0000256" key="3">
    <source>
        <dbReference type="SAM" id="Phobius"/>
    </source>
</evidence>
<dbReference type="Gene3D" id="2.40.30.170">
    <property type="match status" value="1"/>
</dbReference>
<dbReference type="GO" id="GO:0015679">
    <property type="term" value="P:plasma membrane copper ion transport"/>
    <property type="evidence" value="ECO:0007669"/>
    <property type="project" value="TreeGrafter"/>
</dbReference>
<dbReference type="InterPro" id="IPR051909">
    <property type="entry name" value="MFP_Cation_Efflux"/>
</dbReference>
<dbReference type="SUPFAM" id="SSF111369">
    <property type="entry name" value="HlyD-like secretion proteins"/>
    <property type="match status" value="1"/>
</dbReference>
<dbReference type="Gene3D" id="2.60.40.10">
    <property type="entry name" value="Immunoglobulins"/>
    <property type="match status" value="1"/>
</dbReference>
<dbReference type="PANTHER" id="PTHR30097:SF15">
    <property type="entry name" value="CATION EFFLUX SYSTEM PROTEIN CUSB"/>
    <property type="match status" value="1"/>
</dbReference>
<dbReference type="EMBL" id="BAABLX010000020">
    <property type="protein sequence ID" value="GAA4943954.1"/>
    <property type="molecule type" value="Genomic_DNA"/>
</dbReference>
<feature type="transmembrane region" description="Helical" evidence="3">
    <location>
        <begin position="12"/>
        <end position="32"/>
    </location>
</feature>
<reference evidence="11" key="1">
    <citation type="journal article" date="2019" name="Int. J. Syst. Evol. Microbiol.">
        <title>The Global Catalogue of Microorganisms (GCM) 10K type strain sequencing project: providing services to taxonomists for standard genome sequencing and annotation.</title>
        <authorList>
            <consortium name="The Broad Institute Genomics Platform"/>
            <consortium name="The Broad Institute Genome Sequencing Center for Infectious Disease"/>
            <person name="Wu L."/>
            <person name="Ma J."/>
        </authorList>
    </citation>
    <scope>NUCLEOTIDE SEQUENCE [LARGE SCALE GENOMIC DNA]</scope>
    <source>
        <strain evidence="11">JCM 19134</strain>
    </source>
</reference>
<keyword evidence="2" id="KW-0813">Transport</keyword>
<evidence type="ECO:0000259" key="6">
    <source>
        <dbReference type="Pfam" id="PF25869"/>
    </source>
</evidence>
<feature type="domain" description="CusB-like three alpha-helical bundle" evidence="6">
    <location>
        <begin position="286"/>
        <end position="341"/>
    </location>
</feature>
<comment type="caution">
    <text evidence="10">The sequence shown here is derived from an EMBL/GenBank/DDBJ whole genome shotgun (WGS) entry which is preliminary data.</text>
</comment>
<organism evidence="10 11">
    <name type="scientific">Halioxenophilus aromaticivorans</name>
    <dbReference type="NCBI Taxonomy" id="1306992"/>
    <lineage>
        <taxon>Bacteria</taxon>
        <taxon>Pseudomonadati</taxon>
        <taxon>Pseudomonadota</taxon>
        <taxon>Gammaproteobacteria</taxon>
        <taxon>Alteromonadales</taxon>
        <taxon>Alteromonadaceae</taxon>
        <taxon>Halioxenophilus</taxon>
    </lineage>
</organism>
<dbReference type="InterPro" id="IPR006143">
    <property type="entry name" value="RND_pump_MFP"/>
</dbReference>
<dbReference type="GO" id="GO:0030288">
    <property type="term" value="C:outer membrane-bounded periplasmic space"/>
    <property type="evidence" value="ECO:0007669"/>
    <property type="project" value="TreeGrafter"/>
</dbReference>
<accession>A0AAV3U3J5</accession>
<keyword evidence="3" id="KW-0472">Membrane</keyword>
<evidence type="ECO:0000313" key="10">
    <source>
        <dbReference type="EMBL" id="GAA4943954.1"/>
    </source>
</evidence>
<feature type="domain" description="CusB-like beta-barrel" evidence="8">
    <location>
        <begin position="380"/>
        <end position="455"/>
    </location>
</feature>
<dbReference type="InterPro" id="IPR058649">
    <property type="entry name" value="CzcB_C"/>
</dbReference>
<dbReference type="Pfam" id="PF19335">
    <property type="entry name" value="HMBD"/>
    <property type="match status" value="1"/>
</dbReference>
<keyword evidence="3" id="KW-0812">Transmembrane</keyword>
<feature type="domain" description="CzcB-like C-terminal circularly permuted SH3-like" evidence="9">
    <location>
        <begin position="462"/>
        <end position="521"/>
    </location>
</feature>
<evidence type="ECO:0000259" key="5">
    <source>
        <dbReference type="Pfam" id="PF19335"/>
    </source>
</evidence>
<dbReference type="InterPro" id="IPR058792">
    <property type="entry name" value="Beta-barrel_RND_2"/>
</dbReference>
<dbReference type="GO" id="GO:0046914">
    <property type="term" value="F:transition metal ion binding"/>
    <property type="evidence" value="ECO:0007669"/>
    <property type="project" value="TreeGrafter"/>
</dbReference>
<dbReference type="FunFam" id="2.40.30.170:FF:000010">
    <property type="entry name" value="Efflux RND transporter periplasmic adaptor subunit"/>
    <property type="match status" value="1"/>
</dbReference>
<dbReference type="InterPro" id="IPR032693">
    <property type="entry name" value="YtkA-like_dom"/>
</dbReference>
<keyword evidence="11" id="KW-1185">Reference proteome</keyword>
<feature type="domain" description="CusB-like barrel-sandwich hybrid" evidence="7">
    <location>
        <begin position="252"/>
        <end position="375"/>
    </location>
</feature>
<dbReference type="RefSeq" id="WP_345422048.1">
    <property type="nucleotide sequence ID" value="NZ_AP031496.1"/>
</dbReference>
<evidence type="ECO:0000259" key="8">
    <source>
        <dbReference type="Pfam" id="PF25954"/>
    </source>
</evidence>
<dbReference type="Pfam" id="PF25919">
    <property type="entry name" value="BSH_CusB"/>
    <property type="match status" value="1"/>
</dbReference>
<evidence type="ECO:0000259" key="9">
    <source>
        <dbReference type="Pfam" id="PF25975"/>
    </source>
</evidence>
<dbReference type="AlphaFoldDB" id="A0AAV3U3J5"/>
<gene>
    <name evidence="10" type="ORF">GCM10025791_23500</name>
</gene>
<dbReference type="Proteomes" id="UP001409585">
    <property type="component" value="Unassembled WGS sequence"/>
</dbReference>
<evidence type="ECO:0000256" key="2">
    <source>
        <dbReference type="ARBA" id="ARBA00022448"/>
    </source>
</evidence>
<name>A0AAV3U3J5_9ALTE</name>
<dbReference type="InterPro" id="IPR058790">
    <property type="entry name" value="BSH_CusB"/>
</dbReference>
<dbReference type="InterPro" id="IPR058791">
    <property type="entry name" value="3HB_CusB"/>
</dbReference>
<dbReference type="Gene3D" id="2.40.420.20">
    <property type="match status" value="1"/>
</dbReference>
<evidence type="ECO:0000259" key="7">
    <source>
        <dbReference type="Pfam" id="PF25919"/>
    </source>
</evidence>
<evidence type="ECO:0008006" key="12">
    <source>
        <dbReference type="Google" id="ProtNLM"/>
    </source>
</evidence>
<dbReference type="GO" id="GO:0022857">
    <property type="term" value="F:transmembrane transporter activity"/>
    <property type="evidence" value="ECO:0007669"/>
    <property type="project" value="InterPro"/>
</dbReference>
<dbReference type="Pfam" id="PF25869">
    <property type="entry name" value="3HB_CusB"/>
    <property type="match status" value="1"/>
</dbReference>
<dbReference type="GO" id="GO:0016020">
    <property type="term" value="C:membrane"/>
    <property type="evidence" value="ECO:0007669"/>
    <property type="project" value="InterPro"/>
</dbReference>
<dbReference type="GO" id="GO:0060003">
    <property type="term" value="P:copper ion export"/>
    <property type="evidence" value="ECO:0007669"/>
    <property type="project" value="TreeGrafter"/>
</dbReference>
<dbReference type="NCBIfam" id="TIGR01730">
    <property type="entry name" value="RND_mfp"/>
    <property type="match status" value="1"/>
</dbReference>
<proteinExistence type="inferred from homology"/>
<evidence type="ECO:0000313" key="11">
    <source>
        <dbReference type="Proteomes" id="UP001409585"/>
    </source>
</evidence>
<feature type="domain" description="Heavy metal binding" evidence="5">
    <location>
        <begin position="176"/>
        <end position="201"/>
    </location>
</feature>
<evidence type="ECO:0000256" key="1">
    <source>
        <dbReference type="ARBA" id="ARBA00009477"/>
    </source>
</evidence>
<dbReference type="Pfam" id="PF25954">
    <property type="entry name" value="Beta-barrel_RND_2"/>
    <property type="match status" value="1"/>
</dbReference>
<dbReference type="InterPro" id="IPR045800">
    <property type="entry name" value="HMBD"/>
</dbReference>
<evidence type="ECO:0000259" key="4">
    <source>
        <dbReference type="Pfam" id="PF13115"/>
    </source>
</evidence>
<sequence length="534" mass="58094">MNNPSNKMKKEYVIGVSALVATLIVTLVAVQIDWGAMFSSSNHSISSENSDFVQAGPFQIAVSVEPETPQVGENRIVIQVKDQEGNPVSGARVRAVGEMPAMGAMPAMHAQADIQESAAGVYQGDFELAMAGSWPLAVDVATDEAHHVDLAFDMATGRRGIQLTTATPSGDVAYHTCSMHPSVKSATPGTCPICGMDLVPVTREELQSGSVMVDEGRRQTIGVKTGEVIRAPFEVPIRLQGQITYDETRLSAISLRFDGWIGDLYADFEGKPVRKGEKLFTVYSPELLSLQEEYLETVKRGRQGSVGNQRQALVNASRKRLTLWGLNNAQIDWLEKQGKAQDYVPLFAPTDGVVMQKNIIAGAAFSQGQTLLKIADLSSLWIETFAYEQDLPLIEPGMSASVRLTNIPGDEFTATVMQVDPFLGENTRTARVRLQVDNTNGQLRPGLFAQATLKSDFGEMLLIPKDAVLVSGEKRIVFKDIGEGRLKPVTVRTGYSDDEYVVVRKGLQDGDRIVTSGNFLIAAESKLKAGVDQW</sequence>
<dbReference type="Pfam" id="PF25975">
    <property type="entry name" value="CzcB_C"/>
    <property type="match status" value="1"/>
</dbReference>
<dbReference type="PANTHER" id="PTHR30097">
    <property type="entry name" value="CATION EFFLUX SYSTEM PROTEIN CUSB"/>
    <property type="match status" value="1"/>
</dbReference>
<dbReference type="Gene3D" id="6.10.140.730">
    <property type="match status" value="1"/>
</dbReference>
<dbReference type="InterPro" id="IPR013783">
    <property type="entry name" value="Ig-like_fold"/>
</dbReference>
<comment type="similarity">
    <text evidence="1">Belongs to the membrane fusion protein (MFP) (TC 8.A.1) family.</text>
</comment>
<protein>
    <recommendedName>
        <fullName evidence="12">Efflux RND transporter periplasmic adaptor subunit</fullName>
    </recommendedName>
</protein>